<accession>A0A1D2N940</accession>
<dbReference type="AlphaFoldDB" id="A0A1D2N940"/>
<reference evidence="2 3" key="1">
    <citation type="journal article" date="2016" name="Genome Biol. Evol.">
        <title>Gene Family Evolution Reflects Adaptation to Soil Environmental Stressors in the Genome of the Collembolan Orchesella cincta.</title>
        <authorList>
            <person name="Faddeeva-Vakhrusheva A."/>
            <person name="Derks M.F."/>
            <person name="Anvar S.Y."/>
            <person name="Agamennone V."/>
            <person name="Suring W."/>
            <person name="Smit S."/>
            <person name="van Straalen N.M."/>
            <person name="Roelofs D."/>
        </authorList>
    </citation>
    <scope>NUCLEOTIDE SEQUENCE [LARGE SCALE GENOMIC DNA]</scope>
    <source>
        <tissue evidence="2">Mixed pool</tissue>
    </source>
</reference>
<keyword evidence="3" id="KW-1185">Reference proteome</keyword>
<protein>
    <submittedName>
        <fullName evidence="2">Uncharacterized protein</fullName>
    </submittedName>
</protein>
<feature type="signal peptide" evidence="1">
    <location>
        <begin position="1"/>
        <end position="20"/>
    </location>
</feature>
<dbReference type="EMBL" id="LJIJ01000139">
    <property type="protein sequence ID" value="ODN01772.1"/>
    <property type="molecule type" value="Genomic_DNA"/>
</dbReference>
<name>A0A1D2N940_ORCCI</name>
<gene>
    <name evidence="2" type="ORF">Ocin01_04894</name>
</gene>
<proteinExistence type="predicted"/>
<organism evidence="2 3">
    <name type="scientific">Orchesella cincta</name>
    <name type="common">Springtail</name>
    <name type="synonym">Podura cincta</name>
    <dbReference type="NCBI Taxonomy" id="48709"/>
    <lineage>
        <taxon>Eukaryota</taxon>
        <taxon>Metazoa</taxon>
        <taxon>Ecdysozoa</taxon>
        <taxon>Arthropoda</taxon>
        <taxon>Hexapoda</taxon>
        <taxon>Collembola</taxon>
        <taxon>Entomobryomorpha</taxon>
        <taxon>Entomobryoidea</taxon>
        <taxon>Orchesellidae</taxon>
        <taxon>Orchesellinae</taxon>
        <taxon>Orchesella</taxon>
    </lineage>
</organism>
<sequence length="130" mass="14723">MNELQMILILVILLTGNVIAGWHQHQHNIPVSPQQSQFPSPKSGFGQSREQRLVDYPFTVEFVPKNQPILSRSGVPLVDYPFTISYELRRNPAYKGKRGSSSGSSSLISNLGLFQSTDQYQLLRGGWYRE</sequence>
<evidence type="ECO:0000256" key="1">
    <source>
        <dbReference type="SAM" id="SignalP"/>
    </source>
</evidence>
<feature type="chain" id="PRO_5008905235" evidence="1">
    <location>
        <begin position="21"/>
        <end position="130"/>
    </location>
</feature>
<evidence type="ECO:0000313" key="3">
    <source>
        <dbReference type="Proteomes" id="UP000094527"/>
    </source>
</evidence>
<dbReference type="Proteomes" id="UP000094527">
    <property type="component" value="Unassembled WGS sequence"/>
</dbReference>
<keyword evidence="1" id="KW-0732">Signal</keyword>
<evidence type="ECO:0000313" key="2">
    <source>
        <dbReference type="EMBL" id="ODN01772.1"/>
    </source>
</evidence>
<comment type="caution">
    <text evidence="2">The sequence shown here is derived from an EMBL/GenBank/DDBJ whole genome shotgun (WGS) entry which is preliminary data.</text>
</comment>